<reference evidence="2 3" key="1">
    <citation type="journal article" date="2013" name="Curr. Biol.">
        <title>The Genome of the Foraminiferan Reticulomyxa filosa.</title>
        <authorList>
            <person name="Glockner G."/>
            <person name="Hulsmann N."/>
            <person name="Schleicher M."/>
            <person name="Noegel A.A."/>
            <person name="Eichinger L."/>
            <person name="Gallinger C."/>
            <person name="Pawlowski J."/>
            <person name="Sierra R."/>
            <person name="Euteneuer U."/>
            <person name="Pillet L."/>
            <person name="Moustafa A."/>
            <person name="Platzer M."/>
            <person name="Groth M."/>
            <person name="Szafranski K."/>
            <person name="Schliwa M."/>
        </authorList>
    </citation>
    <scope>NUCLEOTIDE SEQUENCE [LARGE SCALE GENOMIC DNA]</scope>
</reference>
<feature type="compositionally biased region" description="Polar residues" evidence="1">
    <location>
        <begin position="1"/>
        <end position="10"/>
    </location>
</feature>
<proteinExistence type="predicted"/>
<organism evidence="2 3">
    <name type="scientific">Reticulomyxa filosa</name>
    <dbReference type="NCBI Taxonomy" id="46433"/>
    <lineage>
        <taxon>Eukaryota</taxon>
        <taxon>Sar</taxon>
        <taxon>Rhizaria</taxon>
        <taxon>Retaria</taxon>
        <taxon>Foraminifera</taxon>
        <taxon>Monothalamids</taxon>
        <taxon>Reticulomyxidae</taxon>
        <taxon>Reticulomyxa</taxon>
    </lineage>
</organism>
<name>X6LFZ2_RETFI</name>
<protein>
    <submittedName>
        <fullName evidence="2">Uncharacterized protein</fullName>
    </submittedName>
</protein>
<accession>X6LFZ2</accession>
<gene>
    <name evidence="2" type="ORF">RFI_37156</name>
</gene>
<feature type="compositionally biased region" description="Acidic residues" evidence="1">
    <location>
        <begin position="24"/>
        <end position="71"/>
    </location>
</feature>
<dbReference type="AlphaFoldDB" id="X6LFZ2"/>
<comment type="caution">
    <text evidence="2">The sequence shown here is derived from an EMBL/GenBank/DDBJ whole genome shotgun (WGS) entry which is preliminary data.</text>
</comment>
<evidence type="ECO:0000256" key="1">
    <source>
        <dbReference type="SAM" id="MobiDB-lite"/>
    </source>
</evidence>
<evidence type="ECO:0000313" key="2">
    <source>
        <dbReference type="EMBL" id="ETO00291.1"/>
    </source>
</evidence>
<feature type="non-terminal residue" evidence="2">
    <location>
        <position position="129"/>
    </location>
</feature>
<feature type="region of interest" description="Disordered" evidence="1">
    <location>
        <begin position="1"/>
        <end position="94"/>
    </location>
</feature>
<evidence type="ECO:0000313" key="3">
    <source>
        <dbReference type="Proteomes" id="UP000023152"/>
    </source>
</evidence>
<dbReference type="EMBL" id="ASPP01041433">
    <property type="protein sequence ID" value="ETO00291.1"/>
    <property type="molecule type" value="Genomic_DNA"/>
</dbReference>
<feature type="region of interest" description="Disordered" evidence="1">
    <location>
        <begin position="107"/>
        <end position="129"/>
    </location>
</feature>
<keyword evidence="3" id="KW-1185">Reference proteome</keyword>
<dbReference type="Proteomes" id="UP000023152">
    <property type="component" value="Unassembled WGS sequence"/>
</dbReference>
<sequence>MNENGDSQGDNFFDSDASELSYATDDEADKDMDNNEREDEEAEAEEEEEEEDGNDGDNDNDNDVDSDEDDYDFVKNLETTMPEMERNDKIHTSRVFISNKKALSEELAKEQTNNTLEQRDQDPLYLRSK</sequence>